<dbReference type="EMBL" id="ML995568">
    <property type="protein sequence ID" value="KAF2135582.1"/>
    <property type="molecule type" value="Genomic_DNA"/>
</dbReference>
<organism evidence="2 3">
    <name type="scientific">Aplosporella prunicola CBS 121167</name>
    <dbReference type="NCBI Taxonomy" id="1176127"/>
    <lineage>
        <taxon>Eukaryota</taxon>
        <taxon>Fungi</taxon>
        <taxon>Dikarya</taxon>
        <taxon>Ascomycota</taxon>
        <taxon>Pezizomycotina</taxon>
        <taxon>Dothideomycetes</taxon>
        <taxon>Dothideomycetes incertae sedis</taxon>
        <taxon>Botryosphaeriales</taxon>
        <taxon>Aplosporellaceae</taxon>
        <taxon>Aplosporella</taxon>
    </lineage>
</organism>
<name>A0A6A6AUA8_9PEZI</name>
<reference evidence="2" key="1">
    <citation type="journal article" date="2020" name="Stud. Mycol.">
        <title>101 Dothideomycetes genomes: a test case for predicting lifestyles and emergence of pathogens.</title>
        <authorList>
            <person name="Haridas S."/>
            <person name="Albert R."/>
            <person name="Binder M."/>
            <person name="Bloem J."/>
            <person name="Labutti K."/>
            <person name="Salamov A."/>
            <person name="Andreopoulos B."/>
            <person name="Baker S."/>
            <person name="Barry K."/>
            <person name="Bills G."/>
            <person name="Bluhm B."/>
            <person name="Cannon C."/>
            <person name="Castanera R."/>
            <person name="Culley D."/>
            <person name="Daum C."/>
            <person name="Ezra D."/>
            <person name="Gonzalez J."/>
            <person name="Henrissat B."/>
            <person name="Kuo A."/>
            <person name="Liang C."/>
            <person name="Lipzen A."/>
            <person name="Lutzoni F."/>
            <person name="Magnuson J."/>
            <person name="Mondo S."/>
            <person name="Nolan M."/>
            <person name="Ohm R."/>
            <person name="Pangilinan J."/>
            <person name="Park H.-J."/>
            <person name="Ramirez L."/>
            <person name="Alfaro M."/>
            <person name="Sun H."/>
            <person name="Tritt A."/>
            <person name="Yoshinaga Y."/>
            <person name="Zwiers L.-H."/>
            <person name="Turgeon B."/>
            <person name="Goodwin S."/>
            <person name="Spatafora J."/>
            <person name="Crous P."/>
            <person name="Grigoriev I."/>
        </authorList>
    </citation>
    <scope>NUCLEOTIDE SEQUENCE</scope>
    <source>
        <strain evidence="2">CBS 121167</strain>
    </source>
</reference>
<evidence type="ECO:0000313" key="2">
    <source>
        <dbReference type="EMBL" id="KAF2135582.1"/>
    </source>
</evidence>
<sequence length="186" mass="19512">MSVNHLFPVVCTANLPSSAIDALLTTALAGSEALIPNSEPCLAVLTSPADNPTSMPMYPSRPPTQPFTSPFIDQSPAQIAHQVGGARFFAVLDKLSAEDKTALLVKVQRDVGEGIEVNVLRITFDSVQAVLQALEVASLGFDEMMDIAKDEGGVYGAMENKGKKIGGPAPPMKLGDIPPTTPAPKT</sequence>
<accession>A0A6A6AUA8</accession>
<evidence type="ECO:0000313" key="3">
    <source>
        <dbReference type="Proteomes" id="UP000799438"/>
    </source>
</evidence>
<dbReference type="Proteomes" id="UP000799438">
    <property type="component" value="Unassembled WGS sequence"/>
</dbReference>
<evidence type="ECO:0000256" key="1">
    <source>
        <dbReference type="SAM" id="MobiDB-lite"/>
    </source>
</evidence>
<feature type="region of interest" description="Disordered" evidence="1">
    <location>
        <begin position="159"/>
        <end position="186"/>
    </location>
</feature>
<dbReference type="RefSeq" id="XP_033391300.1">
    <property type="nucleotide sequence ID" value="XM_033546553.1"/>
</dbReference>
<dbReference type="OrthoDB" id="4483229at2759"/>
<proteinExistence type="predicted"/>
<gene>
    <name evidence="2" type="ORF">K452DRAFT_363076</name>
</gene>
<dbReference type="GeneID" id="54304059"/>
<dbReference type="AlphaFoldDB" id="A0A6A6AUA8"/>
<protein>
    <submittedName>
        <fullName evidence="2">Uncharacterized protein</fullName>
    </submittedName>
</protein>
<keyword evidence="3" id="KW-1185">Reference proteome</keyword>